<evidence type="ECO:0000256" key="7">
    <source>
        <dbReference type="ARBA" id="ARBA00023016"/>
    </source>
</evidence>
<name>A0A9X2L6K3_9PROT</name>
<dbReference type="EMBL" id="JANIBC010000001">
    <property type="protein sequence ID" value="MCQ8184013.1"/>
    <property type="molecule type" value="Genomic_DNA"/>
</dbReference>
<dbReference type="GO" id="GO:0016787">
    <property type="term" value="F:hydrolase activity"/>
    <property type="evidence" value="ECO:0007669"/>
    <property type="project" value="UniProtKB-KW"/>
</dbReference>
<evidence type="ECO:0000256" key="8">
    <source>
        <dbReference type="SAM" id="MobiDB-lite"/>
    </source>
</evidence>
<gene>
    <name evidence="9" type="ORF">NOG11_01300</name>
</gene>
<dbReference type="Proteomes" id="UP001142610">
    <property type="component" value="Unassembled WGS sequence"/>
</dbReference>
<comment type="similarity">
    <text evidence="1">Belongs to the HicA mRNA interferase family.</text>
</comment>
<proteinExistence type="inferred from homology"/>
<dbReference type="GO" id="GO:0003729">
    <property type="term" value="F:mRNA binding"/>
    <property type="evidence" value="ECO:0007669"/>
    <property type="project" value="InterPro"/>
</dbReference>
<evidence type="ECO:0000256" key="3">
    <source>
        <dbReference type="ARBA" id="ARBA00022722"/>
    </source>
</evidence>
<protein>
    <submittedName>
        <fullName evidence="9">Type II toxin-antitoxin system HicA family toxin</fullName>
    </submittedName>
</protein>
<keyword evidence="10" id="KW-1185">Reference proteome</keyword>
<organism evidence="9 10">
    <name type="scientific">Parvularcula maris</name>
    <dbReference type="NCBI Taxonomy" id="2965077"/>
    <lineage>
        <taxon>Bacteria</taxon>
        <taxon>Pseudomonadati</taxon>
        <taxon>Pseudomonadota</taxon>
        <taxon>Alphaproteobacteria</taxon>
        <taxon>Parvularculales</taxon>
        <taxon>Parvularculaceae</taxon>
        <taxon>Parvularcula</taxon>
    </lineage>
</organism>
<keyword evidence="2" id="KW-1277">Toxin-antitoxin system</keyword>
<evidence type="ECO:0000256" key="1">
    <source>
        <dbReference type="ARBA" id="ARBA00006620"/>
    </source>
</evidence>
<dbReference type="GO" id="GO:0004519">
    <property type="term" value="F:endonuclease activity"/>
    <property type="evidence" value="ECO:0007669"/>
    <property type="project" value="UniProtKB-KW"/>
</dbReference>
<evidence type="ECO:0000256" key="6">
    <source>
        <dbReference type="ARBA" id="ARBA00022884"/>
    </source>
</evidence>
<dbReference type="InterPro" id="IPR038570">
    <property type="entry name" value="HicA_sf"/>
</dbReference>
<dbReference type="Gene3D" id="3.30.920.30">
    <property type="entry name" value="Hypothetical protein"/>
    <property type="match status" value="1"/>
</dbReference>
<evidence type="ECO:0000313" key="10">
    <source>
        <dbReference type="Proteomes" id="UP001142610"/>
    </source>
</evidence>
<keyword evidence="3" id="KW-0540">Nuclease</keyword>
<keyword evidence="5" id="KW-0378">Hydrolase</keyword>
<evidence type="ECO:0000313" key="9">
    <source>
        <dbReference type="EMBL" id="MCQ8184013.1"/>
    </source>
</evidence>
<keyword evidence="6" id="KW-0694">RNA-binding</keyword>
<sequence>MVEGFYKQMIAALRDEGFRYWKPGKGSHEKWIRDSDRKVVLVSRSKSRHTANETMKQAGIDKRF</sequence>
<evidence type="ECO:0000256" key="5">
    <source>
        <dbReference type="ARBA" id="ARBA00022801"/>
    </source>
</evidence>
<evidence type="ECO:0000256" key="4">
    <source>
        <dbReference type="ARBA" id="ARBA00022759"/>
    </source>
</evidence>
<dbReference type="InterPro" id="IPR012933">
    <property type="entry name" value="HicA_mRNA_interferase"/>
</dbReference>
<evidence type="ECO:0000256" key="2">
    <source>
        <dbReference type="ARBA" id="ARBA00022649"/>
    </source>
</evidence>
<reference evidence="9" key="1">
    <citation type="submission" date="2022-07" db="EMBL/GenBank/DDBJ databases">
        <title>Parvularcula maris sp. nov., an algicidal bacterium isolated from seawater.</title>
        <authorList>
            <person name="Li F."/>
        </authorList>
    </citation>
    <scope>NUCLEOTIDE SEQUENCE</scope>
    <source>
        <strain evidence="9">BGMRC 0090</strain>
    </source>
</reference>
<dbReference type="Pfam" id="PF07927">
    <property type="entry name" value="HicA_toxin"/>
    <property type="match status" value="1"/>
</dbReference>
<dbReference type="SUPFAM" id="SSF54786">
    <property type="entry name" value="YcfA/nrd intein domain"/>
    <property type="match status" value="1"/>
</dbReference>
<feature type="region of interest" description="Disordered" evidence="8">
    <location>
        <begin position="43"/>
        <end position="64"/>
    </location>
</feature>
<dbReference type="RefSeq" id="WP_256617818.1">
    <property type="nucleotide sequence ID" value="NZ_JANIBC010000001.1"/>
</dbReference>
<dbReference type="AlphaFoldDB" id="A0A9X2L6K3"/>
<keyword evidence="7" id="KW-0346">Stress response</keyword>
<accession>A0A9X2L6K3</accession>
<keyword evidence="4" id="KW-0255">Endonuclease</keyword>
<comment type="caution">
    <text evidence="9">The sequence shown here is derived from an EMBL/GenBank/DDBJ whole genome shotgun (WGS) entry which is preliminary data.</text>
</comment>